<keyword evidence="3" id="KW-1185">Reference proteome</keyword>
<sequence>MGEKPLLMERDKEEIEDEICNDEEQSSEESSDIENMEDMDPACGHWGTATGASGYARSGTLTASTGAFQMHWLCRRCMQDRPLPLQQLVAVLEEQEEAMQAWWVQEERWQEEDLACQERVQVEDIAQEEEFWTDLLALEWSGSMSYGIKIGS</sequence>
<comment type="caution">
    <text evidence="2">The sequence shown here is derived from an EMBL/GenBank/DDBJ whole genome shotgun (WGS) entry which is preliminary data.</text>
</comment>
<name>A0A151P7M8_ALLMI</name>
<feature type="compositionally biased region" description="Acidic residues" evidence="1">
    <location>
        <begin position="14"/>
        <end position="40"/>
    </location>
</feature>
<gene>
    <name evidence="2" type="ORF">Y1Q_0007335</name>
</gene>
<proteinExistence type="predicted"/>
<accession>A0A151P7M8</accession>
<dbReference type="Proteomes" id="UP000050525">
    <property type="component" value="Unassembled WGS sequence"/>
</dbReference>
<protein>
    <submittedName>
        <fullName evidence="2">Uncharacterized protein</fullName>
    </submittedName>
</protein>
<dbReference type="AlphaFoldDB" id="A0A151P7M8"/>
<evidence type="ECO:0000313" key="2">
    <source>
        <dbReference type="EMBL" id="KYO45024.1"/>
    </source>
</evidence>
<feature type="compositionally biased region" description="Basic and acidic residues" evidence="1">
    <location>
        <begin position="1"/>
        <end position="13"/>
    </location>
</feature>
<evidence type="ECO:0000313" key="3">
    <source>
        <dbReference type="Proteomes" id="UP000050525"/>
    </source>
</evidence>
<evidence type="ECO:0000256" key="1">
    <source>
        <dbReference type="SAM" id="MobiDB-lite"/>
    </source>
</evidence>
<feature type="region of interest" description="Disordered" evidence="1">
    <location>
        <begin position="1"/>
        <end position="40"/>
    </location>
</feature>
<reference evidence="2 3" key="1">
    <citation type="journal article" date="2012" name="Genome Biol.">
        <title>Sequencing three crocodilian genomes to illuminate the evolution of archosaurs and amniotes.</title>
        <authorList>
            <person name="St John J.A."/>
            <person name="Braun E.L."/>
            <person name="Isberg S.R."/>
            <person name="Miles L.G."/>
            <person name="Chong A.Y."/>
            <person name="Gongora J."/>
            <person name="Dalzell P."/>
            <person name="Moran C."/>
            <person name="Bed'hom B."/>
            <person name="Abzhanov A."/>
            <person name="Burgess S.C."/>
            <person name="Cooksey A.M."/>
            <person name="Castoe T.A."/>
            <person name="Crawford N.G."/>
            <person name="Densmore L.D."/>
            <person name="Drew J.C."/>
            <person name="Edwards S.V."/>
            <person name="Faircloth B.C."/>
            <person name="Fujita M.K."/>
            <person name="Greenwold M.J."/>
            <person name="Hoffmann F.G."/>
            <person name="Howard J.M."/>
            <person name="Iguchi T."/>
            <person name="Janes D.E."/>
            <person name="Khan S.Y."/>
            <person name="Kohno S."/>
            <person name="de Koning A.J."/>
            <person name="Lance S.L."/>
            <person name="McCarthy F.M."/>
            <person name="McCormack J.E."/>
            <person name="Merchant M.E."/>
            <person name="Peterson D.G."/>
            <person name="Pollock D.D."/>
            <person name="Pourmand N."/>
            <person name="Raney B.J."/>
            <person name="Roessler K.A."/>
            <person name="Sanford J.R."/>
            <person name="Sawyer R.H."/>
            <person name="Schmidt C.J."/>
            <person name="Triplett E.W."/>
            <person name="Tuberville T.D."/>
            <person name="Venegas-Anaya M."/>
            <person name="Howard J.T."/>
            <person name="Jarvis E.D."/>
            <person name="Guillette L.J.Jr."/>
            <person name="Glenn T.C."/>
            <person name="Green R.E."/>
            <person name="Ray D.A."/>
        </authorList>
    </citation>
    <scope>NUCLEOTIDE SEQUENCE [LARGE SCALE GENOMIC DNA]</scope>
    <source>
        <strain evidence="2">KSC_2009_1</strain>
    </source>
</reference>
<dbReference type="EMBL" id="AKHW03000635">
    <property type="protein sequence ID" value="KYO45024.1"/>
    <property type="molecule type" value="Genomic_DNA"/>
</dbReference>
<organism evidence="2 3">
    <name type="scientific">Alligator mississippiensis</name>
    <name type="common">American alligator</name>
    <dbReference type="NCBI Taxonomy" id="8496"/>
    <lineage>
        <taxon>Eukaryota</taxon>
        <taxon>Metazoa</taxon>
        <taxon>Chordata</taxon>
        <taxon>Craniata</taxon>
        <taxon>Vertebrata</taxon>
        <taxon>Euteleostomi</taxon>
        <taxon>Archelosauria</taxon>
        <taxon>Archosauria</taxon>
        <taxon>Crocodylia</taxon>
        <taxon>Alligatoridae</taxon>
        <taxon>Alligatorinae</taxon>
        <taxon>Alligator</taxon>
    </lineage>
</organism>